<keyword evidence="2" id="KW-1185">Reference proteome</keyword>
<reference evidence="1 2" key="1">
    <citation type="submission" date="2018-06" db="EMBL/GenBank/DDBJ databases">
        <title>Genomic Encyclopedia of Archaeal and Bacterial Type Strains, Phase II (KMG-II): from individual species to whole genera.</title>
        <authorList>
            <person name="Goeker M."/>
        </authorList>
    </citation>
    <scope>NUCLEOTIDE SEQUENCE [LARGE SCALE GENOMIC DNA]</scope>
    <source>
        <strain evidence="1 2">ATCC BAA-1881</strain>
    </source>
</reference>
<dbReference type="AlphaFoldDB" id="A0A326U1G5"/>
<evidence type="ECO:0000313" key="1">
    <source>
        <dbReference type="EMBL" id="PZW23894.1"/>
    </source>
</evidence>
<accession>A0A326U1G5</accession>
<dbReference type="Proteomes" id="UP000248806">
    <property type="component" value="Unassembled WGS sequence"/>
</dbReference>
<comment type="caution">
    <text evidence="1">The sequence shown here is derived from an EMBL/GenBank/DDBJ whole genome shotgun (WGS) entry which is preliminary data.</text>
</comment>
<name>A0A326U1G5_THEHA</name>
<sequence length="75" mass="8375">MRLAQEKEFLGFVDTNTLHIQPGSLAFEPAEHVSGIRSIDPQSSHVPLLPQCNITQHILRVLLRITPIANRTIHG</sequence>
<dbReference type="EMBL" id="QKUF01000024">
    <property type="protein sequence ID" value="PZW23894.1"/>
    <property type="molecule type" value="Genomic_DNA"/>
</dbReference>
<protein>
    <submittedName>
        <fullName evidence="1">Uncharacterized protein</fullName>
    </submittedName>
</protein>
<gene>
    <name evidence="1" type="ORF">EI42_04817</name>
</gene>
<proteinExistence type="predicted"/>
<organism evidence="1 2">
    <name type="scientific">Thermosporothrix hazakensis</name>
    <dbReference type="NCBI Taxonomy" id="644383"/>
    <lineage>
        <taxon>Bacteria</taxon>
        <taxon>Bacillati</taxon>
        <taxon>Chloroflexota</taxon>
        <taxon>Ktedonobacteria</taxon>
        <taxon>Ktedonobacterales</taxon>
        <taxon>Thermosporotrichaceae</taxon>
        <taxon>Thermosporothrix</taxon>
    </lineage>
</organism>
<evidence type="ECO:0000313" key="2">
    <source>
        <dbReference type="Proteomes" id="UP000248806"/>
    </source>
</evidence>